<reference evidence="4 5" key="1">
    <citation type="submission" date="2019-03" db="EMBL/GenBank/DDBJ databases">
        <title>First draft genome of Liparis tanakae, snailfish: a comprehensive survey of snailfish specific genes.</title>
        <authorList>
            <person name="Kim W."/>
            <person name="Song I."/>
            <person name="Jeong J.-H."/>
            <person name="Kim D."/>
            <person name="Kim S."/>
            <person name="Ryu S."/>
            <person name="Song J.Y."/>
            <person name="Lee S.K."/>
        </authorList>
    </citation>
    <scope>NUCLEOTIDE SEQUENCE [LARGE SCALE GENOMIC DNA]</scope>
    <source>
        <tissue evidence="4">Muscle</tissue>
    </source>
</reference>
<dbReference type="Proteomes" id="UP000314294">
    <property type="component" value="Unassembled WGS sequence"/>
</dbReference>
<dbReference type="EMBL" id="SRLO01013927">
    <property type="protein sequence ID" value="TNN24922.1"/>
    <property type="molecule type" value="Genomic_DNA"/>
</dbReference>
<dbReference type="InterPro" id="IPR043441">
    <property type="entry name" value="Tjap1/BEGAIN"/>
</dbReference>
<evidence type="ECO:0000256" key="3">
    <source>
        <dbReference type="ARBA" id="ARBA00023136"/>
    </source>
</evidence>
<dbReference type="AlphaFoldDB" id="A0A4Z2E9B7"/>
<evidence type="ECO:0000256" key="2">
    <source>
        <dbReference type="ARBA" id="ARBA00022553"/>
    </source>
</evidence>
<comment type="caution">
    <text evidence="4">The sequence shown here is derived from an EMBL/GenBank/DDBJ whole genome shotgun (WGS) entry which is preliminary data.</text>
</comment>
<evidence type="ECO:0000313" key="4">
    <source>
        <dbReference type="EMBL" id="TNN24922.1"/>
    </source>
</evidence>
<evidence type="ECO:0000313" key="5">
    <source>
        <dbReference type="Proteomes" id="UP000314294"/>
    </source>
</evidence>
<evidence type="ECO:0000256" key="1">
    <source>
        <dbReference type="ARBA" id="ARBA00004170"/>
    </source>
</evidence>
<dbReference type="PANTHER" id="PTHR28664:SF3">
    <property type="entry name" value="TIGHT JUNCTION-ASSOCIATED PROTEIN 1"/>
    <property type="match status" value="1"/>
</dbReference>
<accession>A0A4Z2E9B7</accession>
<comment type="subcellular location">
    <subcellularLocation>
        <location evidence="1">Membrane</location>
        <topology evidence="1">Peripheral membrane protein</topology>
    </subcellularLocation>
</comment>
<dbReference type="GO" id="GO:0016020">
    <property type="term" value="C:membrane"/>
    <property type="evidence" value="ECO:0007669"/>
    <property type="project" value="UniProtKB-SubCell"/>
</dbReference>
<dbReference type="GO" id="GO:0016301">
    <property type="term" value="F:kinase activity"/>
    <property type="evidence" value="ECO:0007669"/>
    <property type="project" value="UniProtKB-KW"/>
</dbReference>
<organism evidence="4 5">
    <name type="scientific">Liparis tanakae</name>
    <name type="common">Tanaka's snailfish</name>
    <dbReference type="NCBI Taxonomy" id="230148"/>
    <lineage>
        <taxon>Eukaryota</taxon>
        <taxon>Metazoa</taxon>
        <taxon>Chordata</taxon>
        <taxon>Craniata</taxon>
        <taxon>Vertebrata</taxon>
        <taxon>Euteleostomi</taxon>
        <taxon>Actinopterygii</taxon>
        <taxon>Neopterygii</taxon>
        <taxon>Teleostei</taxon>
        <taxon>Neoteleostei</taxon>
        <taxon>Acanthomorphata</taxon>
        <taxon>Eupercaria</taxon>
        <taxon>Perciformes</taxon>
        <taxon>Cottioidei</taxon>
        <taxon>Cottales</taxon>
        <taxon>Liparidae</taxon>
        <taxon>Liparis</taxon>
    </lineage>
</organism>
<keyword evidence="2" id="KW-0597">Phosphoprotein</keyword>
<keyword evidence="3" id="KW-0472">Membrane</keyword>
<dbReference type="OrthoDB" id="10068192at2759"/>
<sequence length="35" mass="4276">MEAIEAEFDGGRHYMEAELSRTRDDLDKMRDKFRR</sequence>
<keyword evidence="4" id="KW-0808">Transferase</keyword>
<proteinExistence type="predicted"/>
<dbReference type="GO" id="GO:0007030">
    <property type="term" value="P:Golgi organization"/>
    <property type="evidence" value="ECO:0007669"/>
    <property type="project" value="TreeGrafter"/>
</dbReference>
<keyword evidence="4" id="KW-0418">Kinase</keyword>
<dbReference type="PANTHER" id="PTHR28664">
    <property type="entry name" value="TIGHT JUNCTION-ASSOCIATED PROTEIN 1"/>
    <property type="match status" value="1"/>
</dbReference>
<name>A0A4Z2E9B7_9TELE</name>
<keyword evidence="5" id="KW-1185">Reference proteome</keyword>
<dbReference type="GO" id="GO:0005802">
    <property type="term" value="C:trans-Golgi network"/>
    <property type="evidence" value="ECO:0007669"/>
    <property type="project" value="TreeGrafter"/>
</dbReference>
<protein>
    <submittedName>
        <fullName evidence="4">Brain-enriched guanylate kinase-associated protein</fullName>
    </submittedName>
</protein>
<gene>
    <name evidence="4" type="primary">Begain</name>
    <name evidence="4" type="ORF">EYF80_064951</name>
</gene>